<dbReference type="InterPro" id="IPR026039">
    <property type="entry name" value="YfgM"/>
</dbReference>
<dbReference type="GO" id="GO:0005886">
    <property type="term" value="C:plasma membrane"/>
    <property type="evidence" value="ECO:0007669"/>
    <property type="project" value="UniProtKB-SubCell"/>
</dbReference>
<name>A0A316C7I5_PSESE</name>
<evidence type="ECO:0000256" key="4">
    <source>
        <dbReference type="ARBA" id="ARBA00022989"/>
    </source>
</evidence>
<comment type="caution">
    <text evidence="11">The sequence shown here is derived from an EMBL/GenBank/DDBJ whole genome shotgun (WGS) entry which is preliminary data.</text>
</comment>
<keyword evidence="12" id="KW-1185">Reference proteome</keyword>
<feature type="domain" description="Ancillary SecYEG translocon subunit/Cell division coordinator CpoB TPR" evidence="10">
    <location>
        <begin position="23"/>
        <end position="190"/>
    </location>
</feature>
<keyword evidence="5 9" id="KW-0472">Membrane</keyword>
<dbReference type="InterPro" id="IPR018704">
    <property type="entry name" value="SecYEG/CpoB_TPR"/>
</dbReference>
<keyword evidence="4 9" id="KW-1133">Transmembrane helix</keyword>
<evidence type="ECO:0000256" key="9">
    <source>
        <dbReference type="SAM" id="Phobius"/>
    </source>
</evidence>
<dbReference type="PANTHER" id="PTHR38035">
    <property type="entry name" value="UPF0070 PROTEIN YFGM"/>
    <property type="match status" value="1"/>
</dbReference>
<evidence type="ECO:0000256" key="1">
    <source>
        <dbReference type="ARBA" id="ARBA00004401"/>
    </source>
</evidence>
<evidence type="ECO:0000259" key="10">
    <source>
        <dbReference type="Pfam" id="PF09976"/>
    </source>
</evidence>
<dbReference type="Proteomes" id="UP000245396">
    <property type="component" value="Unassembled WGS sequence"/>
</dbReference>
<evidence type="ECO:0000256" key="5">
    <source>
        <dbReference type="ARBA" id="ARBA00023136"/>
    </source>
</evidence>
<dbReference type="EMBL" id="QGGG01000003">
    <property type="protein sequence ID" value="PWJ85478.1"/>
    <property type="molecule type" value="Genomic_DNA"/>
</dbReference>
<comment type="subcellular location">
    <subcellularLocation>
        <location evidence="1">Cell membrane</location>
        <topology evidence="1">Single-pass type II membrane protein</topology>
    </subcellularLocation>
</comment>
<protein>
    <recommendedName>
        <fullName evidence="8">Ancillary SecYEG translocon subunit</fullName>
    </recommendedName>
</protein>
<dbReference type="OrthoDB" id="7173339at2"/>
<evidence type="ECO:0000313" key="12">
    <source>
        <dbReference type="Proteomes" id="UP000245396"/>
    </source>
</evidence>
<comment type="similarity">
    <text evidence="7">Belongs to the YfgM family.</text>
</comment>
<evidence type="ECO:0000256" key="2">
    <source>
        <dbReference type="ARBA" id="ARBA00022475"/>
    </source>
</evidence>
<dbReference type="AlphaFoldDB" id="A0A316C7I5"/>
<accession>A0A316C7I5</accession>
<reference evidence="11 12" key="1">
    <citation type="submission" date="2018-05" db="EMBL/GenBank/DDBJ databases">
        <title>Genomic Encyclopedia of Type Strains, Phase IV (KMG-IV): sequencing the most valuable type-strain genomes for metagenomic binning, comparative biology and taxonomic classification.</title>
        <authorList>
            <person name="Goeker M."/>
        </authorList>
    </citation>
    <scope>NUCLEOTIDE SEQUENCE [LARGE SCALE GENOMIC DNA]</scope>
    <source>
        <strain evidence="11 12">DSM 6986</strain>
    </source>
</reference>
<gene>
    <name evidence="11" type="ORF">C7441_103337</name>
</gene>
<dbReference type="InterPro" id="IPR011990">
    <property type="entry name" value="TPR-like_helical_dom_sf"/>
</dbReference>
<dbReference type="GO" id="GO:0044877">
    <property type="term" value="F:protein-containing complex binding"/>
    <property type="evidence" value="ECO:0007669"/>
    <property type="project" value="InterPro"/>
</dbReference>
<keyword evidence="3 9" id="KW-0812">Transmembrane</keyword>
<keyword evidence="2" id="KW-1003">Cell membrane</keyword>
<dbReference type="PANTHER" id="PTHR38035:SF1">
    <property type="entry name" value="ANCILLARY SECYEG TRANSLOCON SUBUNIT"/>
    <property type="match status" value="1"/>
</dbReference>
<evidence type="ECO:0000256" key="8">
    <source>
        <dbReference type="ARBA" id="ARBA00024235"/>
    </source>
</evidence>
<dbReference type="Pfam" id="PF09976">
    <property type="entry name" value="TPR_21"/>
    <property type="match status" value="1"/>
</dbReference>
<evidence type="ECO:0000256" key="3">
    <source>
        <dbReference type="ARBA" id="ARBA00022692"/>
    </source>
</evidence>
<evidence type="ECO:0000313" key="11">
    <source>
        <dbReference type="EMBL" id="PWJ85478.1"/>
    </source>
</evidence>
<evidence type="ECO:0000256" key="6">
    <source>
        <dbReference type="ARBA" id="ARBA00023186"/>
    </source>
</evidence>
<organism evidence="11 12">
    <name type="scientific">Pseudaminobacter salicylatoxidans</name>
    <dbReference type="NCBI Taxonomy" id="93369"/>
    <lineage>
        <taxon>Bacteria</taxon>
        <taxon>Pseudomonadati</taxon>
        <taxon>Pseudomonadota</taxon>
        <taxon>Alphaproteobacteria</taxon>
        <taxon>Hyphomicrobiales</taxon>
        <taxon>Phyllobacteriaceae</taxon>
        <taxon>Pseudaminobacter</taxon>
    </lineage>
</organism>
<evidence type="ECO:0000256" key="7">
    <source>
        <dbReference type="ARBA" id="ARBA00024197"/>
    </source>
</evidence>
<feature type="transmembrane region" description="Helical" evidence="9">
    <location>
        <begin position="26"/>
        <end position="47"/>
    </location>
</feature>
<proteinExistence type="inferred from homology"/>
<dbReference type="RefSeq" id="WP_109612172.1">
    <property type="nucleotide sequence ID" value="NZ_QGGG01000003.1"/>
</dbReference>
<dbReference type="Gene3D" id="1.25.40.10">
    <property type="entry name" value="Tetratricopeptide repeat domain"/>
    <property type="match status" value="1"/>
</dbReference>
<keyword evidence="6" id="KW-0143">Chaperone</keyword>
<dbReference type="SUPFAM" id="SSF48452">
    <property type="entry name" value="TPR-like"/>
    <property type="match status" value="1"/>
</dbReference>
<dbReference type="STRING" id="1192868.GCA_000304395_00107"/>
<sequence>MSDDSFIREVNEEIRQERARLIWERFGPIAIVAAVLLVLGTAAFVGYEYWSEKQASRSGDAFLQALTLANSGKQDEAIAALKELEADGHGAYPTLARMRAATVLSDKGDFDGAVKAFDEVAADTSIPAVLRDMARLRAAYILVDHGSYADVAKRAEDLTADANPLRSSAREVLGLSAWKEGKADDALKLFEQISSDDGAPRNARQRASLMSELIRGSGAAS</sequence>